<dbReference type="RefSeq" id="WP_185778413.1">
    <property type="nucleotide sequence ID" value="NZ_JACJUU010000001.1"/>
</dbReference>
<accession>A0A842HM11</accession>
<keyword evidence="1" id="KW-0175">Coiled coil</keyword>
<protein>
    <submittedName>
        <fullName evidence="2">Transcriptional regulator</fullName>
    </submittedName>
</protein>
<sequence>MRSKNMNPVAYPELALARKAEKVDVPMQLIERQSTMAGAIALCVQVSGLEDKEVYLSLGIDAGHWSRIMKGDAHFPVNKLCDLMDLCGNEAPLKWLASHRGYGLVMLKTEAQRRIEELESQLNKERERRIWAEDMATGRRGGN</sequence>
<comment type="caution">
    <text evidence="2">The sequence shown here is derived from an EMBL/GenBank/DDBJ whole genome shotgun (WGS) entry which is preliminary data.</text>
</comment>
<evidence type="ECO:0000313" key="2">
    <source>
        <dbReference type="EMBL" id="MBC2768578.1"/>
    </source>
</evidence>
<dbReference type="Proteomes" id="UP000545386">
    <property type="component" value="Unassembled WGS sequence"/>
</dbReference>
<keyword evidence="3" id="KW-1185">Reference proteome</keyword>
<organism evidence="2 3">
    <name type="scientific">Pusillimonas minor</name>
    <dbReference type="NCBI Taxonomy" id="2697024"/>
    <lineage>
        <taxon>Bacteria</taxon>
        <taxon>Pseudomonadati</taxon>
        <taxon>Pseudomonadota</taxon>
        <taxon>Betaproteobacteria</taxon>
        <taxon>Burkholderiales</taxon>
        <taxon>Alcaligenaceae</taxon>
        <taxon>Pusillimonas</taxon>
    </lineage>
</organism>
<evidence type="ECO:0000313" key="3">
    <source>
        <dbReference type="Proteomes" id="UP000545386"/>
    </source>
</evidence>
<reference evidence="2 3" key="1">
    <citation type="submission" date="2020-08" db="EMBL/GenBank/DDBJ databases">
        <title>Paraeoetvoesia sp. YC-7-48 draft genome sequence.</title>
        <authorList>
            <person name="Yao L."/>
        </authorList>
    </citation>
    <scope>NUCLEOTIDE SEQUENCE [LARGE SCALE GENOMIC DNA]</scope>
    <source>
        <strain evidence="3">YC-7-48</strain>
    </source>
</reference>
<proteinExistence type="predicted"/>
<evidence type="ECO:0000256" key="1">
    <source>
        <dbReference type="SAM" id="Coils"/>
    </source>
</evidence>
<feature type="coiled-coil region" evidence="1">
    <location>
        <begin position="108"/>
        <end position="135"/>
    </location>
</feature>
<name>A0A842HM11_9BURK</name>
<gene>
    <name evidence="2" type="ORF">GTU67_01445</name>
</gene>
<dbReference type="EMBL" id="JACJUU010000001">
    <property type="protein sequence ID" value="MBC2768578.1"/>
    <property type="molecule type" value="Genomic_DNA"/>
</dbReference>
<dbReference type="AlphaFoldDB" id="A0A842HM11"/>